<sequence>MENYNGFSLWPSNRLQFASFLIMLALCLGGLVYYVGYAPDNHRRAISTLVATPDGKENLYTENSYNLGFWTPDQFTQEDMLSSVDPQYEWQRGGSDSKNIEFEEFLLKRCGDHMFGWRRHGIVGVGGSRVKKRGQWWTVTLHDSITPEEFAEKYRAFWNPGSKVYFEVLGRPRRFEPFNKSSEK</sequence>
<dbReference type="EMBL" id="JAPDDS010000003">
    <property type="protein sequence ID" value="MCW1884383.1"/>
    <property type="molecule type" value="Genomic_DNA"/>
</dbReference>
<comment type="caution">
    <text evidence="2">The sequence shown here is derived from an EMBL/GenBank/DDBJ whole genome shotgun (WGS) entry which is preliminary data.</text>
</comment>
<gene>
    <name evidence="2" type="ORF">OKA04_06540</name>
</gene>
<dbReference type="RefSeq" id="WP_264500343.1">
    <property type="nucleotide sequence ID" value="NZ_JAPDDS010000003.1"/>
</dbReference>
<name>A0ABT3FLF0_9BACT</name>
<evidence type="ECO:0000313" key="2">
    <source>
        <dbReference type="EMBL" id="MCW1884383.1"/>
    </source>
</evidence>
<keyword evidence="1" id="KW-0812">Transmembrane</keyword>
<dbReference type="Proteomes" id="UP001207930">
    <property type="component" value="Unassembled WGS sequence"/>
</dbReference>
<reference evidence="2 3" key="1">
    <citation type="submission" date="2022-10" db="EMBL/GenBank/DDBJ databases">
        <title>Luteolibacter flavescens strain MCCC 1K03193, whole genome shotgun sequencing project.</title>
        <authorList>
            <person name="Zhao G."/>
            <person name="Shen L."/>
        </authorList>
    </citation>
    <scope>NUCLEOTIDE SEQUENCE [LARGE SCALE GENOMIC DNA]</scope>
    <source>
        <strain evidence="2 3">MCCC 1K03193</strain>
    </source>
</reference>
<proteinExistence type="predicted"/>
<keyword evidence="1" id="KW-0472">Membrane</keyword>
<keyword evidence="3" id="KW-1185">Reference proteome</keyword>
<keyword evidence="1" id="KW-1133">Transmembrane helix</keyword>
<accession>A0ABT3FLF0</accession>
<protein>
    <submittedName>
        <fullName evidence="2">Uncharacterized protein</fullName>
    </submittedName>
</protein>
<feature type="transmembrane region" description="Helical" evidence="1">
    <location>
        <begin position="15"/>
        <end position="35"/>
    </location>
</feature>
<evidence type="ECO:0000256" key="1">
    <source>
        <dbReference type="SAM" id="Phobius"/>
    </source>
</evidence>
<evidence type="ECO:0000313" key="3">
    <source>
        <dbReference type="Proteomes" id="UP001207930"/>
    </source>
</evidence>
<organism evidence="2 3">
    <name type="scientific">Luteolibacter flavescens</name>
    <dbReference type="NCBI Taxonomy" id="1859460"/>
    <lineage>
        <taxon>Bacteria</taxon>
        <taxon>Pseudomonadati</taxon>
        <taxon>Verrucomicrobiota</taxon>
        <taxon>Verrucomicrobiia</taxon>
        <taxon>Verrucomicrobiales</taxon>
        <taxon>Verrucomicrobiaceae</taxon>
        <taxon>Luteolibacter</taxon>
    </lineage>
</organism>